<keyword evidence="2" id="KW-0472">Membrane</keyword>
<comment type="caution">
    <text evidence="3">The sequence shown here is derived from an EMBL/GenBank/DDBJ whole genome shotgun (WGS) entry which is preliminary data.</text>
</comment>
<feature type="compositionally biased region" description="Basic and acidic residues" evidence="1">
    <location>
        <begin position="102"/>
        <end position="113"/>
    </location>
</feature>
<gene>
    <name evidence="3" type="ORF">TSOC_011547</name>
</gene>
<keyword evidence="4" id="KW-1185">Reference proteome</keyword>
<feature type="compositionally biased region" description="Low complexity" evidence="1">
    <location>
        <begin position="81"/>
        <end position="96"/>
    </location>
</feature>
<feature type="transmembrane region" description="Helical" evidence="2">
    <location>
        <begin position="593"/>
        <end position="611"/>
    </location>
</feature>
<evidence type="ECO:0000313" key="3">
    <source>
        <dbReference type="EMBL" id="PNH02473.1"/>
    </source>
</evidence>
<proteinExistence type="predicted"/>
<dbReference type="OrthoDB" id="10616344at2759"/>
<protein>
    <submittedName>
        <fullName evidence="3">Uncharacterized protein</fullName>
    </submittedName>
</protein>
<feature type="compositionally biased region" description="Low complexity" evidence="1">
    <location>
        <begin position="119"/>
        <end position="131"/>
    </location>
</feature>
<evidence type="ECO:0000256" key="1">
    <source>
        <dbReference type="SAM" id="MobiDB-lite"/>
    </source>
</evidence>
<feature type="non-terminal residue" evidence="3">
    <location>
        <position position="613"/>
    </location>
</feature>
<evidence type="ECO:0000256" key="2">
    <source>
        <dbReference type="SAM" id="Phobius"/>
    </source>
</evidence>
<feature type="region of interest" description="Disordered" evidence="1">
    <location>
        <begin position="1"/>
        <end position="180"/>
    </location>
</feature>
<reference evidence="3 4" key="1">
    <citation type="journal article" date="2017" name="Mol. Biol. Evol.">
        <title>The 4-celled Tetrabaena socialis nuclear genome reveals the essential components for genetic control of cell number at the origin of multicellularity in the volvocine lineage.</title>
        <authorList>
            <person name="Featherston J."/>
            <person name="Arakaki Y."/>
            <person name="Hanschen E.R."/>
            <person name="Ferris P.J."/>
            <person name="Michod R.E."/>
            <person name="Olson B.J.S.C."/>
            <person name="Nozaki H."/>
            <person name="Durand P.M."/>
        </authorList>
    </citation>
    <scope>NUCLEOTIDE SEQUENCE [LARGE SCALE GENOMIC DNA]</scope>
    <source>
        <strain evidence="3 4">NIES-571</strain>
    </source>
</reference>
<dbReference type="EMBL" id="PGGS01000649">
    <property type="protein sequence ID" value="PNH02473.1"/>
    <property type="molecule type" value="Genomic_DNA"/>
</dbReference>
<dbReference type="Proteomes" id="UP000236333">
    <property type="component" value="Unassembled WGS sequence"/>
</dbReference>
<feature type="compositionally biased region" description="Pro residues" evidence="1">
    <location>
        <begin position="161"/>
        <end position="174"/>
    </location>
</feature>
<keyword evidence="2" id="KW-0812">Transmembrane</keyword>
<dbReference type="AlphaFoldDB" id="A0A2J7ZQC8"/>
<organism evidence="3 4">
    <name type="scientific">Tetrabaena socialis</name>
    <dbReference type="NCBI Taxonomy" id="47790"/>
    <lineage>
        <taxon>Eukaryota</taxon>
        <taxon>Viridiplantae</taxon>
        <taxon>Chlorophyta</taxon>
        <taxon>core chlorophytes</taxon>
        <taxon>Chlorophyceae</taxon>
        <taxon>CS clade</taxon>
        <taxon>Chlamydomonadales</taxon>
        <taxon>Tetrabaenaceae</taxon>
        <taxon>Tetrabaena</taxon>
    </lineage>
</organism>
<feature type="compositionally biased region" description="Low complexity" evidence="1">
    <location>
        <begin position="1"/>
        <end position="15"/>
    </location>
</feature>
<evidence type="ECO:0000313" key="4">
    <source>
        <dbReference type="Proteomes" id="UP000236333"/>
    </source>
</evidence>
<accession>A0A2J7ZQC8</accession>
<keyword evidence="2" id="KW-1133">Transmembrane helix</keyword>
<name>A0A2J7ZQC8_9CHLO</name>
<sequence>MAAPAAPHGASMAPATLPAIGGGGSLGRERSGMSTVSGTGGPAPRKEYSYASTTSSKVEVGERRLTDPWGGRTSGGGDGSRPGSAGASTQSGAASTEAVDGEEARKSVKEAATRRQAKLVKSLTKLLTTGRNRGRRTRHTFSFATTNRLQPPLQPNEQSPQPSPRPDDAPPAPPAAAAEHPRGLHVRLHLPDAAPRAHVPAAAAAAAAAADALVAAAAAAAQDGLNAAELLQVAARLDQENEDFKLVESARERAKRLEAILAGGLSAAGGGGGGGGGEEQEPLPGSTAFAAAAAAAIAAAAVPAHLASDVAAAPPPGPEALSLARRRESAKAPSMSLVFSSLEAPMDRPMSVDLDALLVSIAEALEADFVPTSRRATKYDEGFRQRTERYLAQLCRANPAAFEEMSAAQVRLAVERWPFQRYDPTRRDGILQIIRTREPGVAGPFYLGLPQGFTGAFVRYPIYIPDVDEQETFGFRYANNASAIPYSGLPAAVRNCSVCYNSTTREKWWGLLTVLVNYDAVTQGKDAYLANLRKMRFNYALVRPINDTAEQIIAQVGPSSLRNDDAVTVPVKVLSSIWLLRVCRVAPEAGFQPLWRAPLIFAVVIIALVVATL</sequence>